<dbReference type="AlphaFoldDB" id="A0A0V0HPZ6"/>
<sequence length="82" mass="9648">MKEISQEKPVPLNPFLPLHLHDTDMQRMASKSLAKLQLQVAIPKQKIYFRLVPLVSLKEENSSKYNNPKEKLYSFFYHVFVS</sequence>
<accession>A0A0V0HPZ6</accession>
<name>A0A0V0HPZ6_SOLCH</name>
<protein>
    <submittedName>
        <fullName evidence="1">Putative ovule protein</fullName>
    </submittedName>
</protein>
<dbReference type="EMBL" id="GEDG01016850">
    <property type="protein sequence ID" value="JAP22184.1"/>
    <property type="molecule type" value="Transcribed_RNA"/>
</dbReference>
<organism evidence="1">
    <name type="scientific">Solanum chacoense</name>
    <name type="common">Chaco potato</name>
    <dbReference type="NCBI Taxonomy" id="4108"/>
    <lineage>
        <taxon>Eukaryota</taxon>
        <taxon>Viridiplantae</taxon>
        <taxon>Streptophyta</taxon>
        <taxon>Embryophyta</taxon>
        <taxon>Tracheophyta</taxon>
        <taxon>Spermatophyta</taxon>
        <taxon>Magnoliopsida</taxon>
        <taxon>eudicotyledons</taxon>
        <taxon>Gunneridae</taxon>
        <taxon>Pentapetalae</taxon>
        <taxon>asterids</taxon>
        <taxon>lamiids</taxon>
        <taxon>Solanales</taxon>
        <taxon>Solanaceae</taxon>
        <taxon>Solanoideae</taxon>
        <taxon>Solaneae</taxon>
        <taxon>Solanum</taxon>
    </lineage>
</organism>
<evidence type="ECO:0000313" key="1">
    <source>
        <dbReference type="EMBL" id="JAP22184.1"/>
    </source>
</evidence>
<proteinExistence type="predicted"/>
<reference evidence="1" key="1">
    <citation type="submission" date="2015-12" db="EMBL/GenBank/DDBJ databases">
        <title>Gene expression during late stages of embryo sac development: a critical building block for successful pollen-pistil interactions.</title>
        <authorList>
            <person name="Liu Y."/>
            <person name="Joly V."/>
            <person name="Sabar M."/>
            <person name="Matton D.P."/>
        </authorList>
    </citation>
    <scope>NUCLEOTIDE SEQUENCE</scope>
</reference>